<dbReference type="InterPro" id="IPR027417">
    <property type="entry name" value="P-loop_NTPase"/>
</dbReference>
<dbReference type="Gene3D" id="3.40.50.300">
    <property type="entry name" value="P-loop containing nucleotide triphosphate hydrolases"/>
    <property type="match status" value="2"/>
</dbReference>
<organism evidence="2 3">
    <name type="scientific">Methylomonas denitrificans</name>
    <dbReference type="NCBI Taxonomy" id="1538553"/>
    <lineage>
        <taxon>Bacteria</taxon>
        <taxon>Pseudomonadati</taxon>
        <taxon>Pseudomonadota</taxon>
        <taxon>Gammaproteobacteria</taxon>
        <taxon>Methylococcales</taxon>
        <taxon>Methylococcaceae</taxon>
        <taxon>Methylomonas</taxon>
    </lineage>
</organism>
<dbReference type="InterPro" id="IPR003959">
    <property type="entry name" value="ATPase_AAA_core"/>
</dbReference>
<evidence type="ECO:0000259" key="1">
    <source>
        <dbReference type="Pfam" id="PF13304"/>
    </source>
</evidence>
<dbReference type="RefSeq" id="WP_036280205.1">
    <property type="nucleotide sequence ID" value="NZ_CP014476.1"/>
</dbReference>
<protein>
    <recommendedName>
        <fullName evidence="1">ATPase AAA-type core domain-containing protein</fullName>
    </recommendedName>
</protein>
<gene>
    <name evidence="2" type="ORF">JT25_008800</name>
</gene>
<accession>A0A126T3B7</accession>
<dbReference type="GO" id="GO:0005524">
    <property type="term" value="F:ATP binding"/>
    <property type="evidence" value="ECO:0007669"/>
    <property type="project" value="InterPro"/>
</dbReference>
<dbReference type="OrthoDB" id="3322489at2"/>
<evidence type="ECO:0000313" key="3">
    <source>
        <dbReference type="Proteomes" id="UP000030512"/>
    </source>
</evidence>
<dbReference type="Pfam" id="PF13304">
    <property type="entry name" value="AAA_21"/>
    <property type="match status" value="1"/>
</dbReference>
<dbReference type="PANTHER" id="PTHR43581">
    <property type="entry name" value="ATP/GTP PHOSPHATASE"/>
    <property type="match status" value="1"/>
</dbReference>
<dbReference type="EMBL" id="CP014476">
    <property type="protein sequence ID" value="AMK76586.1"/>
    <property type="molecule type" value="Genomic_DNA"/>
</dbReference>
<dbReference type="STRING" id="1538553.JT25_008800"/>
<dbReference type="SUPFAM" id="SSF52540">
    <property type="entry name" value="P-loop containing nucleoside triphosphate hydrolases"/>
    <property type="match status" value="1"/>
</dbReference>
<name>A0A126T3B7_9GAMM</name>
<dbReference type="PANTHER" id="PTHR43581:SF4">
    <property type="entry name" value="ATP_GTP PHOSPHATASE"/>
    <property type="match status" value="1"/>
</dbReference>
<evidence type="ECO:0000313" key="2">
    <source>
        <dbReference type="EMBL" id="AMK76586.1"/>
    </source>
</evidence>
<proteinExistence type="predicted"/>
<dbReference type="KEGG" id="mdn:JT25_008800"/>
<keyword evidence="3" id="KW-1185">Reference proteome</keyword>
<sequence length="583" mass="65090">MTLVLKNFALAGYRSFGKQTQCFDRLSKINLLIGRNNAGKSNVIRFLMEIYPKGPHAMTRLTNPLDAHFPEHADLLVGFGEVLEIDAGGIASLRRNHPLLKGLNDMPNHRTAKFALSKLFAEKKKLDGTELVWSLVSPFNHAGKFDSWEEAVKSLKDHEISTLWSALTNMSGGARTQSWEPDILRMLTPDFPSIQMALIPAVREIGAKGSESDGFDGKGIIERLARLQNPDVHSQHDRIKFKEITKFVGNVIDNPSASIEVPHDRETILVHMDGKTLPLSSLGSGIHEVIILAAAATVLSDHLICIEEPEIHLNPILQRKLMRYLSEFTSNQYIISTHSAALMDTPDAEIYHIRLENGCSIVERATSNNHKSAICEDLGFHPSDLLQANCVIWVEGPSDRVYLNYWINSLEPNFVEGIHYSIMFYGGRLASHLSNDDDETLVSEFISLRRLNRRGVMILDSDRAKSGARINETKRRLEQEFNSGPGHAWITKGREIENYLPPSQIQAALSAVNPNATPMSSFGAYENVLKIKSKKEREAQAPKVEIARYIVSEFQPDFSVLDLRAQLSKLVAFIKASNPASVL</sequence>
<dbReference type="Proteomes" id="UP000030512">
    <property type="component" value="Chromosome"/>
</dbReference>
<reference evidence="2 3" key="1">
    <citation type="journal article" date="2015" name="Environ. Microbiol.">
        <title>Methane oxidation coupled to nitrate reduction under hypoxia by the Gammaproteobacterium Methylomonas denitrificans, sp. nov. type strain FJG1.</title>
        <authorList>
            <person name="Kits K.D."/>
            <person name="Klotz M.G."/>
            <person name="Stein L.Y."/>
        </authorList>
    </citation>
    <scope>NUCLEOTIDE SEQUENCE [LARGE SCALE GENOMIC DNA]</scope>
    <source>
        <strain evidence="2 3">FJG1</strain>
    </source>
</reference>
<dbReference type="AlphaFoldDB" id="A0A126T3B7"/>
<dbReference type="InterPro" id="IPR051396">
    <property type="entry name" value="Bact_Antivir_Def_Nuclease"/>
</dbReference>
<dbReference type="GO" id="GO:0016887">
    <property type="term" value="F:ATP hydrolysis activity"/>
    <property type="evidence" value="ECO:0007669"/>
    <property type="project" value="InterPro"/>
</dbReference>
<feature type="domain" description="ATPase AAA-type core" evidence="1">
    <location>
        <begin position="207"/>
        <end position="344"/>
    </location>
</feature>